<reference evidence="6 7" key="1">
    <citation type="submission" date="2017-09" db="EMBL/GenBank/DDBJ databases">
        <title>The Catabolism of 3,6-Dichlorosalicylic acid is Initiated by the Cytochrome P450 Monooxygenase DsmABC in Rhizorhabdus dicambivorans Ndbn-20.</title>
        <authorList>
            <person name="Na L."/>
        </authorList>
    </citation>
    <scope>NUCLEOTIDE SEQUENCE [LARGE SCALE GENOMIC DNA]</scope>
    <source>
        <strain evidence="6 7">Ndbn-20m</strain>
    </source>
</reference>
<dbReference type="SUPFAM" id="SSF50952">
    <property type="entry name" value="Soluble quinoprotein glucose dehydrogenase"/>
    <property type="match status" value="1"/>
</dbReference>
<dbReference type="InterPro" id="IPR011042">
    <property type="entry name" value="6-blade_b-propeller_TolB-like"/>
</dbReference>
<dbReference type="GO" id="GO:0020037">
    <property type="term" value="F:heme binding"/>
    <property type="evidence" value="ECO:0007669"/>
    <property type="project" value="InterPro"/>
</dbReference>
<gene>
    <name evidence="6" type="ORF">COO09_16870</name>
</gene>
<evidence type="ECO:0000313" key="7">
    <source>
        <dbReference type="Proteomes" id="UP000218934"/>
    </source>
</evidence>
<evidence type="ECO:0000256" key="1">
    <source>
        <dbReference type="ARBA" id="ARBA00022617"/>
    </source>
</evidence>
<organism evidence="6 7">
    <name type="scientific">Rhizorhabdus dicambivorans</name>
    <dbReference type="NCBI Taxonomy" id="1850238"/>
    <lineage>
        <taxon>Bacteria</taxon>
        <taxon>Pseudomonadati</taxon>
        <taxon>Pseudomonadota</taxon>
        <taxon>Alphaproteobacteria</taxon>
        <taxon>Sphingomonadales</taxon>
        <taxon>Sphingomonadaceae</taxon>
        <taxon>Rhizorhabdus</taxon>
    </lineage>
</organism>
<dbReference type="Pfam" id="PF13442">
    <property type="entry name" value="Cytochrome_CBB3"/>
    <property type="match status" value="1"/>
</dbReference>
<evidence type="ECO:0000313" key="6">
    <source>
        <dbReference type="EMBL" id="PCE41172.1"/>
    </source>
</evidence>
<dbReference type="PANTHER" id="PTHR33546:SF1">
    <property type="entry name" value="LARGE, MULTIFUNCTIONAL SECRETED PROTEIN"/>
    <property type="match status" value="1"/>
</dbReference>
<feature type="domain" description="Cytochrome c" evidence="5">
    <location>
        <begin position="540"/>
        <end position="633"/>
    </location>
</feature>
<dbReference type="InterPro" id="IPR054539">
    <property type="entry name" value="Beta-prop_PDH"/>
</dbReference>
<keyword evidence="2 4" id="KW-0479">Metal-binding</keyword>
<dbReference type="InterPro" id="IPR009056">
    <property type="entry name" value="Cyt_c-like_dom"/>
</dbReference>
<dbReference type="InterPro" id="IPR011041">
    <property type="entry name" value="Quinoprot_gluc/sorb_DH_b-prop"/>
</dbReference>
<protein>
    <submittedName>
        <fullName evidence="6">Glucose dehydrogenase</fullName>
    </submittedName>
</protein>
<accession>A0A2A4FU06</accession>
<name>A0A2A4FU06_9SPHN</name>
<dbReference type="AlphaFoldDB" id="A0A2A4FU06"/>
<evidence type="ECO:0000259" key="5">
    <source>
        <dbReference type="PROSITE" id="PS51007"/>
    </source>
</evidence>
<keyword evidence="1 4" id="KW-0349">Heme</keyword>
<dbReference type="PROSITE" id="PS51007">
    <property type="entry name" value="CYTC"/>
    <property type="match status" value="1"/>
</dbReference>
<keyword evidence="7" id="KW-1185">Reference proteome</keyword>
<dbReference type="EMBL" id="NWUF01000018">
    <property type="protein sequence ID" value="PCE41172.1"/>
    <property type="molecule type" value="Genomic_DNA"/>
</dbReference>
<dbReference type="InterPro" id="IPR036909">
    <property type="entry name" value="Cyt_c-like_dom_sf"/>
</dbReference>
<dbReference type="Gene3D" id="2.120.10.30">
    <property type="entry name" value="TolB, C-terminal domain"/>
    <property type="match status" value="1"/>
</dbReference>
<dbReference type="SUPFAM" id="SSF46626">
    <property type="entry name" value="Cytochrome c"/>
    <property type="match status" value="1"/>
</dbReference>
<keyword evidence="3 4" id="KW-0408">Iron</keyword>
<dbReference type="KEGG" id="rdi:CMV14_16190"/>
<sequence>MPSSNQPAYRRFTSRSGLFQDSFRGSSAGHRCRQTHLCCRSVCPPSAIITKMLWSCPVRTRSPWLGLFALVALTSTASSTAKPEVGTKRNASAKCHGDTKLSLPPGFCATIFADRLGHARHLTVAPDGTVYVNTWSGRYYADASAPPPGGFVVALRDSDHDGRADIVKRIGPGVADGATGGTGIALYKDDLFVEADDRIVRYAISQSGLIENSPPDAVVTGLPLSGSHPMHPFAIDQAGTIFVNSGSPSNSCQKANRELESPGKMPCEELSTRAGIWRYDAKRTGQSFSPSERFVTGLRNAGGIAFTKDGRILAVQHGRDQLGQNWPKIYTDKQGAELPAEELLLLYDGADYGWPFCYFDPGLKKRILAPEYGGDGRKTGTCGSKQLPLASYPAHWAPNDLAVYSGSLFPSRYRDGLFIAFHGSWNRTPAPQDGYNIVFQPFRNGAPNGHYIIFADGFAGAFKEPGRAAFRPSGLAVGPDGALYVSEDSHGRIWRITYSGPESATLVAAKPAAIASPNRVPLASASPENLGSLPPGYTQAQIRLGQRIFTGQERGGTCSGCHGSDGRGTNVGPRLTGQGGWLWADGSTASIARVIRNGVSAPKKSASTMPADGGVTLSEPDRVALAGYIWTLGHPPQPKHSH</sequence>
<evidence type="ECO:0000256" key="3">
    <source>
        <dbReference type="ARBA" id="ARBA00023004"/>
    </source>
</evidence>
<evidence type="ECO:0000256" key="4">
    <source>
        <dbReference type="PROSITE-ProRule" id="PRU00433"/>
    </source>
</evidence>
<dbReference type="PANTHER" id="PTHR33546">
    <property type="entry name" value="LARGE, MULTIFUNCTIONAL SECRETED PROTEIN-RELATED"/>
    <property type="match status" value="1"/>
</dbReference>
<dbReference type="GO" id="GO:0009055">
    <property type="term" value="F:electron transfer activity"/>
    <property type="evidence" value="ECO:0007669"/>
    <property type="project" value="InterPro"/>
</dbReference>
<dbReference type="OrthoDB" id="9770043at2"/>
<comment type="caution">
    <text evidence="6">The sequence shown here is derived from an EMBL/GenBank/DDBJ whole genome shotgun (WGS) entry which is preliminary data.</text>
</comment>
<dbReference type="Proteomes" id="UP000218934">
    <property type="component" value="Unassembled WGS sequence"/>
</dbReference>
<proteinExistence type="predicted"/>
<evidence type="ECO:0000256" key="2">
    <source>
        <dbReference type="ARBA" id="ARBA00022723"/>
    </source>
</evidence>
<dbReference type="Pfam" id="PF22807">
    <property type="entry name" value="TrAA12"/>
    <property type="match status" value="1"/>
</dbReference>
<dbReference type="GO" id="GO:0046872">
    <property type="term" value="F:metal ion binding"/>
    <property type="evidence" value="ECO:0007669"/>
    <property type="project" value="UniProtKB-KW"/>
</dbReference>
<dbReference type="Gene3D" id="1.10.760.10">
    <property type="entry name" value="Cytochrome c-like domain"/>
    <property type="match status" value="1"/>
</dbReference>